<dbReference type="PANTHER" id="PTHR36974:SF1">
    <property type="entry name" value="DOXX FAMILY MEMBRANE PROTEIN"/>
    <property type="match status" value="1"/>
</dbReference>
<dbReference type="PANTHER" id="PTHR36974">
    <property type="entry name" value="MEMBRANE PROTEIN-RELATED"/>
    <property type="match status" value="1"/>
</dbReference>
<dbReference type="EMBL" id="BMGB01000001">
    <property type="protein sequence ID" value="GGB02124.1"/>
    <property type="molecule type" value="Genomic_DNA"/>
</dbReference>
<dbReference type="InterPro" id="IPR032808">
    <property type="entry name" value="DoxX"/>
</dbReference>
<reference evidence="6" key="1">
    <citation type="journal article" date="2014" name="Int. J. Syst. Evol. Microbiol.">
        <title>Complete genome sequence of Corynebacterium casei LMG S-19264T (=DSM 44701T), isolated from a smear-ripened cheese.</title>
        <authorList>
            <consortium name="US DOE Joint Genome Institute (JGI-PGF)"/>
            <person name="Walter F."/>
            <person name="Albersmeier A."/>
            <person name="Kalinowski J."/>
            <person name="Ruckert C."/>
        </authorList>
    </citation>
    <scope>NUCLEOTIDE SEQUENCE</scope>
    <source>
        <strain evidence="6">CGMCC 1.12813</strain>
    </source>
</reference>
<evidence type="ECO:0000313" key="7">
    <source>
        <dbReference type="Proteomes" id="UP000606922"/>
    </source>
</evidence>
<reference evidence="6" key="2">
    <citation type="submission" date="2020-09" db="EMBL/GenBank/DDBJ databases">
        <authorList>
            <person name="Sun Q."/>
            <person name="Zhou Y."/>
        </authorList>
    </citation>
    <scope>NUCLEOTIDE SEQUENCE</scope>
    <source>
        <strain evidence="6">CGMCC 1.12813</strain>
    </source>
</reference>
<evidence type="ECO:0000256" key="3">
    <source>
        <dbReference type="ARBA" id="ARBA00022989"/>
    </source>
</evidence>
<comment type="caution">
    <text evidence="6">The sequence shown here is derived from an EMBL/GenBank/DDBJ whole genome shotgun (WGS) entry which is preliminary data.</text>
</comment>
<sequence length="131" mass="14006">MGDAALDVIQAIVLCALVLLFVGMGVNHFRRGPARVMAAMIPPRLRRRGLPKPMTLVYLTGVCEIAGGLGLAFPVTRLAAYVALIVFLVAVFPANAYAAKHPEKFGRGAIPFWPRLAGQAVLIALLVFVVL</sequence>
<evidence type="ECO:0000256" key="2">
    <source>
        <dbReference type="ARBA" id="ARBA00022692"/>
    </source>
</evidence>
<feature type="transmembrane region" description="Helical" evidence="5">
    <location>
        <begin position="78"/>
        <end position="98"/>
    </location>
</feature>
<keyword evidence="7" id="KW-1185">Reference proteome</keyword>
<organism evidence="6 7">
    <name type="scientific">Conyzicola nivalis</name>
    <dbReference type="NCBI Taxonomy" id="1477021"/>
    <lineage>
        <taxon>Bacteria</taxon>
        <taxon>Bacillati</taxon>
        <taxon>Actinomycetota</taxon>
        <taxon>Actinomycetes</taxon>
        <taxon>Micrococcales</taxon>
        <taxon>Microbacteriaceae</taxon>
        <taxon>Conyzicola</taxon>
    </lineage>
</organism>
<dbReference type="Pfam" id="PF07681">
    <property type="entry name" value="DoxX"/>
    <property type="match status" value="1"/>
</dbReference>
<keyword evidence="3 5" id="KW-1133">Transmembrane helix</keyword>
<evidence type="ECO:0000256" key="4">
    <source>
        <dbReference type="ARBA" id="ARBA00023136"/>
    </source>
</evidence>
<keyword evidence="2 5" id="KW-0812">Transmembrane</keyword>
<dbReference type="RefSeq" id="WP_188510106.1">
    <property type="nucleotide sequence ID" value="NZ_BMGB01000001.1"/>
</dbReference>
<feature type="transmembrane region" description="Helical" evidence="5">
    <location>
        <begin position="6"/>
        <end position="29"/>
    </location>
</feature>
<keyword evidence="4 5" id="KW-0472">Membrane</keyword>
<feature type="transmembrane region" description="Helical" evidence="5">
    <location>
        <begin position="110"/>
        <end position="130"/>
    </location>
</feature>
<evidence type="ECO:0000313" key="6">
    <source>
        <dbReference type="EMBL" id="GGB02124.1"/>
    </source>
</evidence>
<protein>
    <recommendedName>
        <fullName evidence="8">DoxX family membrane protein</fullName>
    </recommendedName>
</protein>
<dbReference type="GO" id="GO:0016020">
    <property type="term" value="C:membrane"/>
    <property type="evidence" value="ECO:0007669"/>
    <property type="project" value="UniProtKB-SubCell"/>
</dbReference>
<feature type="transmembrane region" description="Helical" evidence="5">
    <location>
        <begin position="50"/>
        <end position="72"/>
    </location>
</feature>
<evidence type="ECO:0000256" key="5">
    <source>
        <dbReference type="SAM" id="Phobius"/>
    </source>
</evidence>
<gene>
    <name evidence="6" type="ORF">GCM10010979_15910</name>
</gene>
<name>A0A916SKN3_9MICO</name>
<accession>A0A916SKN3</accession>
<comment type="subcellular location">
    <subcellularLocation>
        <location evidence="1">Membrane</location>
        <topology evidence="1">Multi-pass membrane protein</topology>
    </subcellularLocation>
</comment>
<evidence type="ECO:0000256" key="1">
    <source>
        <dbReference type="ARBA" id="ARBA00004141"/>
    </source>
</evidence>
<proteinExistence type="predicted"/>
<evidence type="ECO:0008006" key="8">
    <source>
        <dbReference type="Google" id="ProtNLM"/>
    </source>
</evidence>
<dbReference type="Proteomes" id="UP000606922">
    <property type="component" value="Unassembled WGS sequence"/>
</dbReference>
<dbReference type="AlphaFoldDB" id="A0A916SKN3"/>